<keyword evidence="7" id="KW-0677">Repeat</keyword>
<evidence type="ECO:0000256" key="4">
    <source>
        <dbReference type="ARBA" id="ARBA00022614"/>
    </source>
</evidence>
<dbReference type="FunFam" id="3.80.10.10:FF:000095">
    <property type="entry name" value="LRR receptor-like serine/threonine-protein kinase GSO1"/>
    <property type="match status" value="1"/>
</dbReference>
<dbReference type="PROSITE" id="PS51450">
    <property type="entry name" value="LRR"/>
    <property type="match status" value="2"/>
</dbReference>
<evidence type="ECO:0000256" key="9">
    <source>
        <dbReference type="ARBA" id="ARBA00023136"/>
    </source>
</evidence>
<dbReference type="FunFam" id="3.80.10.10:FF:000213">
    <property type="entry name" value="Tyrosine-sulfated glycopeptide receptor 1"/>
    <property type="match status" value="1"/>
</dbReference>
<dbReference type="SUPFAM" id="SSF52047">
    <property type="entry name" value="RNI-like"/>
    <property type="match status" value="1"/>
</dbReference>
<evidence type="ECO:0000256" key="8">
    <source>
        <dbReference type="ARBA" id="ARBA00022989"/>
    </source>
</evidence>
<dbReference type="InterPro" id="IPR001611">
    <property type="entry name" value="Leu-rich_rpt"/>
</dbReference>
<comment type="subcellular location">
    <subcellularLocation>
        <location evidence="1">Cell membrane</location>
        <topology evidence="1">Single-pass type I membrane protein</topology>
    </subcellularLocation>
</comment>
<evidence type="ECO:0000256" key="3">
    <source>
        <dbReference type="ARBA" id="ARBA00022475"/>
    </source>
</evidence>
<keyword evidence="5 12" id="KW-0812">Transmembrane</keyword>
<dbReference type="Proteomes" id="UP000694886">
    <property type="component" value="Chromosome 2"/>
</dbReference>
<dbReference type="Gramene" id="Tc02v2_t011060.1">
    <property type="protein sequence ID" value="Tc02v2_p011060.1"/>
    <property type="gene ID" value="Tc02v2_g011060"/>
</dbReference>
<evidence type="ECO:0000256" key="11">
    <source>
        <dbReference type="ARBA" id="ARBA00023180"/>
    </source>
</evidence>
<feature type="transmembrane region" description="Helical" evidence="12">
    <location>
        <begin position="703"/>
        <end position="725"/>
    </location>
</feature>
<protein>
    <submittedName>
        <fullName evidence="14">Phytosulfokine receptor 1 isoform X1</fullName>
    </submittedName>
</protein>
<proteinExistence type="inferred from homology"/>
<gene>
    <name evidence="14" type="primary">LOC18608251</name>
</gene>
<organism evidence="13 14">
    <name type="scientific">Theobroma cacao</name>
    <name type="common">Cacao</name>
    <name type="synonym">Cocoa</name>
    <dbReference type="NCBI Taxonomy" id="3641"/>
    <lineage>
        <taxon>Eukaryota</taxon>
        <taxon>Viridiplantae</taxon>
        <taxon>Streptophyta</taxon>
        <taxon>Embryophyta</taxon>
        <taxon>Tracheophyta</taxon>
        <taxon>Spermatophyta</taxon>
        <taxon>Magnoliopsida</taxon>
        <taxon>eudicotyledons</taxon>
        <taxon>Gunneridae</taxon>
        <taxon>Pentapetalae</taxon>
        <taxon>rosids</taxon>
        <taxon>malvids</taxon>
        <taxon>Malvales</taxon>
        <taxon>Malvaceae</taxon>
        <taxon>Byttnerioideae</taxon>
        <taxon>Theobroma</taxon>
    </lineage>
</organism>
<dbReference type="AlphaFoldDB" id="A0AB32VJD9"/>
<dbReference type="Gene3D" id="3.80.10.10">
    <property type="entry name" value="Ribonuclease Inhibitor"/>
    <property type="match status" value="2"/>
</dbReference>
<evidence type="ECO:0000256" key="10">
    <source>
        <dbReference type="ARBA" id="ARBA00023170"/>
    </source>
</evidence>
<dbReference type="KEGG" id="tcc:18608251"/>
<keyword evidence="8 12" id="KW-1133">Transmembrane helix</keyword>
<dbReference type="GeneID" id="18608251"/>
<keyword evidence="4" id="KW-0433">Leucine-rich repeat</keyword>
<evidence type="ECO:0000256" key="2">
    <source>
        <dbReference type="ARBA" id="ARBA00009592"/>
    </source>
</evidence>
<evidence type="ECO:0000256" key="5">
    <source>
        <dbReference type="ARBA" id="ARBA00022692"/>
    </source>
</evidence>
<keyword evidence="10 14" id="KW-0675">Receptor</keyword>
<dbReference type="SMART" id="SM00369">
    <property type="entry name" value="LRR_TYP"/>
    <property type="match status" value="6"/>
</dbReference>
<evidence type="ECO:0000313" key="14">
    <source>
        <dbReference type="RefSeq" id="XP_007042898.2"/>
    </source>
</evidence>
<reference evidence="13" key="1">
    <citation type="journal article" date="1997" name="Nucleic Acids Res.">
        <title>tRNAscan-SE: a program for improved detection of transfer RNA genes in genomic sequence.</title>
        <authorList>
            <person name="Lowe T.M."/>
            <person name="Eddy S.R."/>
        </authorList>
    </citation>
    <scope>NUCLEOTIDE SEQUENCE [LARGE SCALE GENOMIC DNA]</scope>
    <source>
        <strain evidence="13">r\B97-61/B2</strain>
    </source>
</reference>
<keyword evidence="11" id="KW-0325">Glycoprotein</keyword>
<evidence type="ECO:0000256" key="1">
    <source>
        <dbReference type="ARBA" id="ARBA00004251"/>
    </source>
</evidence>
<keyword evidence="6" id="KW-0732">Signal</keyword>
<dbReference type="InterPro" id="IPR032675">
    <property type="entry name" value="LRR_dom_sf"/>
</dbReference>
<accession>A0AB32VJD9</accession>
<evidence type="ECO:0000256" key="7">
    <source>
        <dbReference type="ARBA" id="ARBA00022737"/>
    </source>
</evidence>
<dbReference type="Pfam" id="PF00560">
    <property type="entry name" value="LRR_1"/>
    <property type="match status" value="6"/>
</dbReference>
<comment type="similarity">
    <text evidence="2">Belongs to the RLP family.</text>
</comment>
<dbReference type="PANTHER" id="PTHR48052:SF70">
    <property type="entry name" value="PHYTOSULFOKINE RECEPTOR 1-LIKE"/>
    <property type="match status" value="1"/>
</dbReference>
<sequence length="728" mass="80665">MESFTKNRKKGKEKKRKRVLAHYKSSLHQSSVKTSNNSLFPFVKPTFMGISKVSLAFILLVITFRQRIQGSQEQACNSKDLTALKGFSKCLGSDIGGWNWNSFNCCSWTGITCDNSSFVNKRVVGLELGNKRLAGTICETLVGLEQVRILNLSHNFLHGKIPTTLFRFQNLEVLDLSNNDFVGSLPVVIHLPSIKYFDLSKNHFSSLLSLELCKTSSHIRYINLANNFFGEASLYLENCTSLHYVHLNGNGLSGAFPENLFRLQHLRILHLQENRFSGPLHYGIGNLSNLVELDISSNGFNGSLPDFFGRLRKLDSFSAGSNRLTGLLPISLVNSPSLSMVDLRNNSLNGPININCSAMTRIASLRLASNNFQGPVSDLSSCQSLRNLDLARNKLGGEVPFHFKNLQALKFLSLAGSGIINISSALEILQDCKNLTILVLSLNFYHEEMPSNVNLKFRSLKALVIPNCHLKGSLPIWLSGCSMLQLLDLSWNSLGGSIPFWLGNFIYLFYLDLSNNSFSGEIPESLTGLESLVHNTVLLKELPADLRLVKSTGHGGRLLYNNIWSFPPTIDLSCNKLTGPIWPSFGNLKNLHVLSLEGNDLSGTIPDSMSEMTSLEELDLSRNKLSGEIPNSLVHLSFLSKFNVSYNELYGDIPSGGQFTTFPESSFEGNEALCTRMLRPCQIEQVPPLVTPGKKMKIVDWKFSIGAAIGFVLTVCFCFKSGWVLPKG</sequence>
<keyword evidence="3" id="KW-1003">Cell membrane</keyword>
<dbReference type="RefSeq" id="XP_007042898.2">
    <property type="nucleotide sequence ID" value="XM_007042836.2"/>
</dbReference>
<evidence type="ECO:0000313" key="13">
    <source>
        <dbReference type="Proteomes" id="UP000694886"/>
    </source>
</evidence>
<dbReference type="GO" id="GO:0005886">
    <property type="term" value="C:plasma membrane"/>
    <property type="evidence" value="ECO:0007669"/>
    <property type="project" value="UniProtKB-SubCell"/>
</dbReference>
<dbReference type="PANTHER" id="PTHR48052">
    <property type="entry name" value="UNNAMED PRODUCT"/>
    <property type="match status" value="1"/>
</dbReference>
<dbReference type="SUPFAM" id="SSF52058">
    <property type="entry name" value="L domain-like"/>
    <property type="match status" value="1"/>
</dbReference>
<evidence type="ECO:0000256" key="6">
    <source>
        <dbReference type="ARBA" id="ARBA00022729"/>
    </source>
</evidence>
<keyword evidence="9 12" id="KW-0472">Membrane</keyword>
<reference evidence="14" key="2">
    <citation type="submission" date="2025-08" db="UniProtKB">
        <authorList>
            <consortium name="RefSeq"/>
        </authorList>
    </citation>
    <scope>IDENTIFICATION</scope>
</reference>
<dbReference type="Pfam" id="PF13855">
    <property type="entry name" value="LRR_8"/>
    <property type="match status" value="1"/>
</dbReference>
<evidence type="ECO:0000256" key="12">
    <source>
        <dbReference type="SAM" id="Phobius"/>
    </source>
</evidence>
<name>A0AB32VJD9_THECC</name>
<dbReference type="PRINTS" id="PR00019">
    <property type="entry name" value="LEURICHRPT"/>
</dbReference>
<dbReference type="InterPro" id="IPR003591">
    <property type="entry name" value="Leu-rich_rpt_typical-subtyp"/>
</dbReference>